<comment type="pathway">
    <text evidence="3">Cofactor biosynthesis; coenzyme A biosynthesis; CoA from (R)-pantothenate: step 5/5.</text>
</comment>
<reference evidence="5 6" key="1">
    <citation type="submission" date="2022-08" db="EMBL/GenBank/DDBJ databases">
        <title>Bacterial and archaeal communities from various locations to study Microbial Dark Matter (Phase II).</title>
        <authorList>
            <person name="Stepanauskas R."/>
        </authorList>
    </citation>
    <scope>NUCLEOTIDE SEQUENCE [LARGE SCALE GENOMIC DNA]</scope>
    <source>
        <strain evidence="5 6">PD1</strain>
    </source>
</reference>
<evidence type="ECO:0000256" key="3">
    <source>
        <dbReference type="HAMAP-Rule" id="MF_00376"/>
    </source>
</evidence>
<dbReference type="InterPro" id="IPR001977">
    <property type="entry name" value="Depp_CoAkinase"/>
</dbReference>
<dbReference type="EMBL" id="JANUCP010000001">
    <property type="protein sequence ID" value="MCS3918206.1"/>
    <property type="molecule type" value="Genomic_DNA"/>
</dbReference>
<comment type="function">
    <text evidence="3">Catalyzes the phosphorylation of the 3'-hydroxyl group of dephosphocoenzyme A to form coenzyme A.</text>
</comment>
<dbReference type="GO" id="GO:0016301">
    <property type="term" value="F:kinase activity"/>
    <property type="evidence" value="ECO:0007669"/>
    <property type="project" value="UniProtKB-KW"/>
</dbReference>
<comment type="caution">
    <text evidence="5">The sequence shown here is derived from an EMBL/GenBank/DDBJ whole genome shotgun (WGS) entry which is preliminary data.</text>
</comment>
<feature type="binding site" evidence="3">
    <location>
        <begin position="16"/>
        <end position="21"/>
    </location>
    <ligand>
        <name>ATP</name>
        <dbReference type="ChEBI" id="CHEBI:30616"/>
    </ligand>
</feature>
<dbReference type="PROSITE" id="PS51219">
    <property type="entry name" value="DPCK"/>
    <property type="match status" value="1"/>
</dbReference>
<keyword evidence="3" id="KW-0173">Coenzyme A biosynthesis</keyword>
<dbReference type="SUPFAM" id="SSF52540">
    <property type="entry name" value="P-loop containing nucleoside triphosphate hydrolases"/>
    <property type="match status" value="1"/>
</dbReference>
<dbReference type="EC" id="2.7.1.24" evidence="3 4"/>
<dbReference type="CDD" id="cd02022">
    <property type="entry name" value="DPCK"/>
    <property type="match status" value="1"/>
</dbReference>
<evidence type="ECO:0000256" key="2">
    <source>
        <dbReference type="ARBA" id="ARBA00022840"/>
    </source>
</evidence>
<dbReference type="Proteomes" id="UP001204798">
    <property type="component" value="Unassembled WGS sequence"/>
</dbReference>
<name>A0ABT2EL41_9BACT</name>
<organism evidence="5 6">
    <name type="scientific">Candidatus Fervidibacter sacchari</name>
    <dbReference type="NCBI Taxonomy" id="1448929"/>
    <lineage>
        <taxon>Bacteria</taxon>
        <taxon>Candidatus Fervidibacterota</taxon>
        <taxon>Candidatus Fervidibacter</taxon>
    </lineage>
</organism>
<dbReference type="InterPro" id="IPR027417">
    <property type="entry name" value="P-loop_NTPase"/>
</dbReference>
<dbReference type="Pfam" id="PF01121">
    <property type="entry name" value="CoaE"/>
    <property type="match status" value="1"/>
</dbReference>
<dbReference type="RefSeq" id="WP_020249753.1">
    <property type="nucleotide sequence ID" value="NZ_CP130454.1"/>
</dbReference>
<keyword evidence="6" id="KW-1185">Reference proteome</keyword>
<dbReference type="NCBIfam" id="TIGR00152">
    <property type="entry name" value="dephospho-CoA kinase"/>
    <property type="match status" value="1"/>
</dbReference>
<evidence type="ECO:0000313" key="6">
    <source>
        <dbReference type="Proteomes" id="UP001204798"/>
    </source>
</evidence>
<dbReference type="HAMAP" id="MF_00376">
    <property type="entry name" value="Dephospho_CoA_kinase"/>
    <property type="match status" value="1"/>
</dbReference>
<sequence>MTRGKCKVIGITGGLGAGKTTLLRQLKQQGVPAIAADEVGRRVTQKGSFVLRALVATFGKTILNRSGELDRKKVGHWVFQNPKALQRLNRLTHPEMRFIINAAVQEWKQRGAKLVGVEAAVLFEMGLRHFVDEVWVVTASLGERLKRMEKAGWKRENLWQRIKRQLPDEMFRRRAHRVIVTDGRKPRAVAKPN</sequence>
<keyword evidence="2 3" id="KW-0067">ATP-binding</keyword>
<proteinExistence type="inferred from homology"/>
<protein>
    <recommendedName>
        <fullName evidence="3 4">Dephospho-CoA kinase</fullName>
        <ecNumber evidence="3 4">2.7.1.24</ecNumber>
    </recommendedName>
    <alternativeName>
        <fullName evidence="3">Dephosphocoenzyme A kinase</fullName>
    </alternativeName>
</protein>
<evidence type="ECO:0000256" key="1">
    <source>
        <dbReference type="ARBA" id="ARBA00022741"/>
    </source>
</evidence>
<dbReference type="PANTHER" id="PTHR10695">
    <property type="entry name" value="DEPHOSPHO-COA KINASE-RELATED"/>
    <property type="match status" value="1"/>
</dbReference>
<keyword evidence="3" id="KW-0963">Cytoplasm</keyword>
<accession>A0ABT2EL41</accession>
<evidence type="ECO:0000256" key="4">
    <source>
        <dbReference type="NCBIfam" id="TIGR00152"/>
    </source>
</evidence>
<comment type="subcellular location">
    <subcellularLocation>
        <location evidence="3">Cytoplasm</location>
    </subcellularLocation>
</comment>
<dbReference type="Gene3D" id="3.40.50.300">
    <property type="entry name" value="P-loop containing nucleotide triphosphate hydrolases"/>
    <property type="match status" value="1"/>
</dbReference>
<comment type="similarity">
    <text evidence="3">Belongs to the CoaE family.</text>
</comment>
<gene>
    <name evidence="3" type="primary">coaE</name>
    <name evidence="5" type="ORF">M2350_000603</name>
</gene>
<dbReference type="PANTHER" id="PTHR10695:SF46">
    <property type="entry name" value="BIFUNCTIONAL COENZYME A SYNTHASE-RELATED"/>
    <property type="match status" value="1"/>
</dbReference>
<keyword evidence="3 5" id="KW-0418">Kinase</keyword>
<keyword evidence="3" id="KW-0808">Transferase</keyword>
<keyword evidence="1 3" id="KW-0547">Nucleotide-binding</keyword>
<evidence type="ECO:0000313" key="5">
    <source>
        <dbReference type="EMBL" id="MCS3918206.1"/>
    </source>
</evidence>
<comment type="catalytic activity">
    <reaction evidence="3">
        <text>3'-dephospho-CoA + ATP = ADP + CoA + H(+)</text>
        <dbReference type="Rhea" id="RHEA:18245"/>
        <dbReference type="ChEBI" id="CHEBI:15378"/>
        <dbReference type="ChEBI" id="CHEBI:30616"/>
        <dbReference type="ChEBI" id="CHEBI:57287"/>
        <dbReference type="ChEBI" id="CHEBI:57328"/>
        <dbReference type="ChEBI" id="CHEBI:456216"/>
        <dbReference type="EC" id="2.7.1.24"/>
    </reaction>
</comment>